<comment type="caution">
    <text evidence="2">The sequence shown here is derived from an EMBL/GenBank/DDBJ whole genome shotgun (WGS) entry which is preliminary data.</text>
</comment>
<feature type="compositionally biased region" description="Low complexity" evidence="1">
    <location>
        <begin position="135"/>
        <end position="150"/>
    </location>
</feature>
<dbReference type="EMBL" id="SMLL01000001">
    <property type="protein sequence ID" value="TFZ04866.1"/>
    <property type="molecule type" value="Genomic_DNA"/>
</dbReference>
<protein>
    <submittedName>
        <fullName evidence="2">Uncharacterized protein</fullName>
    </submittedName>
</protein>
<dbReference type="Proteomes" id="UP000297564">
    <property type="component" value="Unassembled WGS sequence"/>
</dbReference>
<dbReference type="RefSeq" id="WP_135283749.1">
    <property type="nucleotide sequence ID" value="NZ_SMLL01000001.1"/>
</dbReference>
<name>A0A4Z0BZZ3_9BURK</name>
<accession>A0A4Z0BZZ3</accession>
<dbReference type="OrthoDB" id="581516at2"/>
<dbReference type="AlphaFoldDB" id="A0A4Z0BZZ3"/>
<feature type="compositionally biased region" description="Basic and acidic residues" evidence="1">
    <location>
        <begin position="224"/>
        <end position="255"/>
    </location>
</feature>
<evidence type="ECO:0000313" key="2">
    <source>
        <dbReference type="EMBL" id="TFZ04866.1"/>
    </source>
</evidence>
<gene>
    <name evidence="2" type="ORF">EZ242_03725</name>
</gene>
<evidence type="ECO:0000313" key="3">
    <source>
        <dbReference type="Proteomes" id="UP000297564"/>
    </source>
</evidence>
<evidence type="ECO:0000256" key="1">
    <source>
        <dbReference type="SAM" id="MobiDB-lite"/>
    </source>
</evidence>
<sequence>MQNIVGTFDDPNSARLAIGRLYTAGIPRDRVHFDPSLDTDFLKHAGPSQPRPGDPNYHHQSVLESIGGFFANLLESHTDESGIYSEALRRGTSLVFVQAERDEATRVIRILQDCGAIKLEDRVGQWRAEGWHPQPSGTAAASPSPSPAGSGAAGVTGGASTTLRGGPVGTQSFTGGGAAVGMPTTAASQVGGAGARPDGADMADTGRDPTLPSSQTPPTPAESARLHERAMAASPRDETARQDRVNREREPGRDG</sequence>
<feature type="region of interest" description="Disordered" evidence="1">
    <location>
        <begin position="129"/>
        <end position="255"/>
    </location>
</feature>
<organism evidence="2 3">
    <name type="scientific">Ramlibacter rhizophilus</name>
    <dbReference type="NCBI Taxonomy" id="1781167"/>
    <lineage>
        <taxon>Bacteria</taxon>
        <taxon>Pseudomonadati</taxon>
        <taxon>Pseudomonadota</taxon>
        <taxon>Betaproteobacteria</taxon>
        <taxon>Burkholderiales</taxon>
        <taxon>Comamonadaceae</taxon>
        <taxon>Ramlibacter</taxon>
    </lineage>
</organism>
<keyword evidence="3" id="KW-1185">Reference proteome</keyword>
<proteinExistence type="predicted"/>
<reference evidence="2 3" key="1">
    <citation type="submission" date="2019-03" db="EMBL/GenBank/DDBJ databases">
        <title>Ramlibacter rhizophilus CCTCC AB2015357, whole genome shotgun sequence.</title>
        <authorList>
            <person name="Zhang X."/>
            <person name="Feng G."/>
            <person name="Zhu H."/>
        </authorList>
    </citation>
    <scope>NUCLEOTIDE SEQUENCE [LARGE SCALE GENOMIC DNA]</scope>
    <source>
        <strain evidence="2 3">CCTCC AB2015357</strain>
    </source>
</reference>